<dbReference type="GO" id="GO:1990817">
    <property type="term" value="F:poly(A) RNA polymerase activity"/>
    <property type="evidence" value="ECO:0007669"/>
    <property type="project" value="InterPro"/>
</dbReference>
<dbReference type="SUPFAM" id="SSF81301">
    <property type="entry name" value="Nucleotidyltransferase"/>
    <property type="match status" value="1"/>
</dbReference>
<dbReference type="Proteomes" id="UP000310066">
    <property type="component" value="Unassembled WGS sequence"/>
</dbReference>
<feature type="region of interest" description="Disordered" evidence="1">
    <location>
        <begin position="98"/>
        <end position="165"/>
    </location>
</feature>
<dbReference type="EMBL" id="NAJP01000006">
    <property type="protein sequence ID" value="TKA47058.1"/>
    <property type="molecule type" value="Genomic_DNA"/>
</dbReference>
<dbReference type="AlphaFoldDB" id="A0A4U0VDI2"/>
<dbReference type="STRING" id="329885.A0A4U0VDI2"/>
<dbReference type="GO" id="GO:0043634">
    <property type="term" value="P:polyadenylation-dependent ncRNA catabolic process"/>
    <property type="evidence" value="ECO:0007669"/>
    <property type="project" value="TreeGrafter"/>
</dbReference>
<evidence type="ECO:0000313" key="4">
    <source>
        <dbReference type="Proteomes" id="UP000310066"/>
    </source>
</evidence>
<dbReference type="GO" id="GO:0031499">
    <property type="term" value="C:TRAMP complex"/>
    <property type="evidence" value="ECO:0007669"/>
    <property type="project" value="TreeGrafter"/>
</dbReference>
<dbReference type="InterPro" id="IPR043519">
    <property type="entry name" value="NT_sf"/>
</dbReference>
<evidence type="ECO:0000259" key="2">
    <source>
        <dbReference type="Pfam" id="PF22600"/>
    </source>
</evidence>
<protein>
    <recommendedName>
        <fullName evidence="2">Poly(A) RNA polymerase mitochondrial-like central palm domain-containing protein</fullName>
    </recommendedName>
</protein>
<sequence length="800" mass="89431">MHSSRLVVRHCRASSAYNISHALTSTFSTSTRRVQDEAVQQNRSNAVRGTFADYEAISEQLQRDRGADGQQQARRAGAKGPPKSVGLHVRQAMLEQEMEQKPGRTWRPTVPRTPAAVREGPVRPTNRAHARNKAPKPVEERPRHAAAVSPGLDKEPEEASEQPGVTIQRVRSVVHNPGRVPADANIWARVNHERQGAVFKAIGTKGGEKYVMHAIGKWVNTLSTDSDTAFDWSDTEGVERMRIILDYPPRYIAPMDSPLKTQIPQPWALGRQAVRNMSSTDILDEEIQRFVAWAALKPAETAARQAVARQTQDFIKTHMGKSIPRLRTELFGSEATGLSLASSDLDIRLDDPDVLGPWSRRSRLMARRMRILVNRMERSADYVGVSMRWSKFPIITAKHRATGIDIQIVSAPSTTNQAAVVAEYLAELPHLRELFYVMRTTLGMRDLIDVFNGGVGSYGLFNMIVAALKRGERSCVLPPTAAGQLLYVLDFWVNFPFETHGLSIEPTPKLFKKHPLASIAPGVRQGYIHAAARRGDDARAGQWAIGVVRPLQPYLLCLQDPADPTNDLGRKSNAIKNLQASCRFVLFGMRKMLGLAEAGERMRWLSDAVLDVAVGRCHEVLLERRRRVEEWGRERVELEEVEAAEGAGLEVSTPAESARLDELREAERRELEELRGEEEVARLEEPKGAERATLEELRAAERGELEELRREGGATPEESTPAERARLDELREAERRELEELRREEGAKLEESTPAERARLDELREAERRELEELRREDAAMGTSEGVGHEAVPVAVAASS</sequence>
<evidence type="ECO:0000313" key="3">
    <source>
        <dbReference type="EMBL" id="TKA47058.1"/>
    </source>
</evidence>
<feature type="compositionally biased region" description="Basic and acidic residues" evidence="1">
    <location>
        <begin position="700"/>
        <end position="712"/>
    </location>
</feature>
<dbReference type="SUPFAM" id="SSF81631">
    <property type="entry name" value="PAP/OAS1 substrate-binding domain"/>
    <property type="match status" value="1"/>
</dbReference>
<dbReference type="InterPro" id="IPR045862">
    <property type="entry name" value="Trf4-like"/>
</dbReference>
<dbReference type="PANTHER" id="PTHR23092">
    <property type="entry name" value="POLY(A) RNA POLYMERASE"/>
    <property type="match status" value="1"/>
</dbReference>
<feature type="region of interest" description="Disordered" evidence="1">
    <location>
        <begin position="700"/>
        <end position="800"/>
    </location>
</feature>
<dbReference type="Pfam" id="PF22600">
    <property type="entry name" value="MTPAP-like_central"/>
    <property type="match status" value="1"/>
</dbReference>
<comment type="caution">
    <text evidence="3">The sequence shown here is derived from an EMBL/GenBank/DDBJ whole genome shotgun (WGS) entry which is preliminary data.</text>
</comment>
<dbReference type="Gene3D" id="1.10.1410.10">
    <property type="match status" value="1"/>
</dbReference>
<feature type="domain" description="Poly(A) RNA polymerase mitochondrial-like central palm" evidence="2">
    <location>
        <begin position="283"/>
        <end position="408"/>
    </location>
</feature>
<gene>
    <name evidence="3" type="ORF">B0A54_02536</name>
</gene>
<name>A0A4U0VDI2_9PEZI</name>
<dbReference type="PANTHER" id="PTHR23092:SF15">
    <property type="entry name" value="INACTIVE NON-CANONICAL POLY(A) RNA POLYMERASE PROTEIN TRF4-2-RELATED"/>
    <property type="match status" value="1"/>
</dbReference>
<dbReference type="GO" id="GO:0031123">
    <property type="term" value="P:RNA 3'-end processing"/>
    <property type="evidence" value="ECO:0007669"/>
    <property type="project" value="TreeGrafter"/>
</dbReference>
<evidence type="ECO:0000256" key="1">
    <source>
        <dbReference type="SAM" id="MobiDB-lite"/>
    </source>
</evidence>
<dbReference type="GO" id="GO:0010605">
    <property type="term" value="P:negative regulation of macromolecule metabolic process"/>
    <property type="evidence" value="ECO:0007669"/>
    <property type="project" value="UniProtKB-ARBA"/>
</dbReference>
<proteinExistence type="predicted"/>
<dbReference type="Gene3D" id="3.30.460.10">
    <property type="entry name" value="Beta Polymerase, domain 2"/>
    <property type="match status" value="1"/>
</dbReference>
<dbReference type="GO" id="GO:0003729">
    <property type="term" value="F:mRNA binding"/>
    <property type="evidence" value="ECO:0007669"/>
    <property type="project" value="TreeGrafter"/>
</dbReference>
<feature type="region of interest" description="Disordered" evidence="1">
    <location>
        <begin position="61"/>
        <end position="85"/>
    </location>
</feature>
<feature type="compositionally biased region" description="Basic and acidic residues" evidence="1">
    <location>
        <begin position="721"/>
        <end position="779"/>
    </location>
</feature>
<reference evidence="3 4" key="1">
    <citation type="submission" date="2017-03" db="EMBL/GenBank/DDBJ databases">
        <title>Genomes of endolithic fungi from Antarctica.</title>
        <authorList>
            <person name="Coleine C."/>
            <person name="Masonjones S."/>
            <person name="Stajich J.E."/>
        </authorList>
    </citation>
    <scope>NUCLEOTIDE SEQUENCE [LARGE SCALE GENOMIC DNA]</scope>
    <source>
        <strain evidence="3 4">CCFEE 5311</strain>
    </source>
</reference>
<organism evidence="3 4">
    <name type="scientific">Friedmanniomyces endolithicus</name>
    <dbReference type="NCBI Taxonomy" id="329885"/>
    <lineage>
        <taxon>Eukaryota</taxon>
        <taxon>Fungi</taxon>
        <taxon>Dikarya</taxon>
        <taxon>Ascomycota</taxon>
        <taxon>Pezizomycotina</taxon>
        <taxon>Dothideomycetes</taxon>
        <taxon>Dothideomycetidae</taxon>
        <taxon>Mycosphaerellales</taxon>
        <taxon>Teratosphaeriaceae</taxon>
        <taxon>Friedmanniomyces</taxon>
    </lineage>
</organism>
<accession>A0A4U0VDI2</accession>
<dbReference type="OrthoDB" id="273917at2759"/>
<dbReference type="GO" id="GO:0005730">
    <property type="term" value="C:nucleolus"/>
    <property type="evidence" value="ECO:0007669"/>
    <property type="project" value="TreeGrafter"/>
</dbReference>
<dbReference type="InterPro" id="IPR054708">
    <property type="entry name" value="MTPAP-like_central"/>
</dbReference>
<feature type="compositionally biased region" description="Low complexity" evidence="1">
    <location>
        <begin position="68"/>
        <end position="80"/>
    </location>
</feature>